<evidence type="ECO:0008006" key="4">
    <source>
        <dbReference type="Google" id="ProtNLM"/>
    </source>
</evidence>
<dbReference type="Proteomes" id="UP000593892">
    <property type="component" value="Chromosome"/>
</dbReference>
<organism evidence="2 3">
    <name type="scientific">Paludibaculum fermentans</name>
    <dbReference type="NCBI Taxonomy" id="1473598"/>
    <lineage>
        <taxon>Bacteria</taxon>
        <taxon>Pseudomonadati</taxon>
        <taxon>Acidobacteriota</taxon>
        <taxon>Terriglobia</taxon>
        <taxon>Bryobacterales</taxon>
        <taxon>Bryobacteraceae</taxon>
        <taxon>Paludibaculum</taxon>
    </lineage>
</organism>
<dbReference type="AlphaFoldDB" id="A0A7S7NW07"/>
<reference evidence="2 3" key="1">
    <citation type="submission" date="2020-10" db="EMBL/GenBank/DDBJ databases">
        <title>Complete genome sequence of Paludibaculum fermentans P105T, a facultatively anaerobic acidobacterium capable of dissimilatory Fe(III) reduction.</title>
        <authorList>
            <person name="Dedysh S.N."/>
            <person name="Beletsky A.V."/>
            <person name="Kulichevskaya I.S."/>
            <person name="Mardanov A.V."/>
            <person name="Ravin N.V."/>
        </authorList>
    </citation>
    <scope>NUCLEOTIDE SEQUENCE [LARGE SCALE GENOMIC DNA]</scope>
    <source>
        <strain evidence="2 3">P105</strain>
    </source>
</reference>
<proteinExistence type="predicted"/>
<dbReference type="KEGG" id="pfer:IRI77_13030"/>
<evidence type="ECO:0000256" key="1">
    <source>
        <dbReference type="SAM" id="SignalP"/>
    </source>
</evidence>
<accession>A0A7S7NW07</accession>
<gene>
    <name evidence="2" type="ORF">IRI77_13030</name>
</gene>
<sequence length="272" mass="28829">MNIRTISALGAAFLLATALAPAQEKKLTCEDRGNDSRHRVCDLREMNVAYSGRLEVDAAPNGGIRIVAWDRNEILLRAKVEAWGDSESESRDRLNQVHVLTSGSTVKSDGPKSTTFGFKTGDQKWSVSYEAFVPRKIDLKLDSVNGGINVSDVRGNLRFQTVNGGITLSGVNGTVKGETVNGGVHVDIAGNRWEGEGLEVETVNGGVVLTVPAAFAANVHAETVNGGMTTNFDGAVVEGKWGPKKMDLRVGGGGPRVSVTTVNGGVQIKKKA</sequence>
<protein>
    <recommendedName>
        <fullName evidence="4">Adhesin domain-containing protein</fullName>
    </recommendedName>
</protein>
<feature type="signal peptide" evidence="1">
    <location>
        <begin position="1"/>
        <end position="22"/>
    </location>
</feature>
<dbReference type="RefSeq" id="WP_194452484.1">
    <property type="nucleotide sequence ID" value="NZ_CP063849.1"/>
</dbReference>
<evidence type="ECO:0000313" key="3">
    <source>
        <dbReference type="Proteomes" id="UP000593892"/>
    </source>
</evidence>
<keyword evidence="3" id="KW-1185">Reference proteome</keyword>
<keyword evidence="1" id="KW-0732">Signal</keyword>
<evidence type="ECO:0000313" key="2">
    <source>
        <dbReference type="EMBL" id="QOY90827.1"/>
    </source>
</evidence>
<dbReference type="EMBL" id="CP063849">
    <property type="protein sequence ID" value="QOY90827.1"/>
    <property type="molecule type" value="Genomic_DNA"/>
</dbReference>
<feature type="chain" id="PRO_5032431579" description="Adhesin domain-containing protein" evidence="1">
    <location>
        <begin position="23"/>
        <end position="272"/>
    </location>
</feature>
<name>A0A7S7NW07_PALFE</name>